<proteinExistence type="predicted"/>
<feature type="region of interest" description="Disordered" evidence="1">
    <location>
        <begin position="91"/>
        <end position="124"/>
    </location>
</feature>
<dbReference type="AlphaFoldDB" id="A0A6V3JYJ2"/>
<organism evidence="5">
    <name type="scientific">Lotharella globosa</name>
    <dbReference type="NCBI Taxonomy" id="91324"/>
    <lineage>
        <taxon>Eukaryota</taxon>
        <taxon>Sar</taxon>
        <taxon>Rhizaria</taxon>
        <taxon>Cercozoa</taxon>
        <taxon>Chlorarachniophyceae</taxon>
        <taxon>Lotharella</taxon>
    </lineage>
</organism>
<evidence type="ECO:0000313" key="2">
    <source>
        <dbReference type="EMBL" id="CAE0654154.1"/>
    </source>
</evidence>
<accession>A0A6V3JYJ2</accession>
<evidence type="ECO:0000256" key="1">
    <source>
        <dbReference type="SAM" id="MobiDB-lite"/>
    </source>
</evidence>
<protein>
    <submittedName>
        <fullName evidence="5">Uncharacterized protein</fullName>
    </submittedName>
</protein>
<dbReference type="EMBL" id="HBIV01008826">
    <property type="protein sequence ID" value="CAE0654159.1"/>
    <property type="molecule type" value="Transcribed_RNA"/>
</dbReference>
<dbReference type="EMBL" id="HBIV01008825">
    <property type="protein sequence ID" value="CAE0654158.1"/>
    <property type="molecule type" value="Transcribed_RNA"/>
</dbReference>
<feature type="compositionally biased region" description="Basic residues" evidence="1">
    <location>
        <begin position="1"/>
        <end position="23"/>
    </location>
</feature>
<feature type="compositionally biased region" description="Basic and acidic residues" evidence="1">
    <location>
        <begin position="109"/>
        <end position="124"/>
    </location>
</feature>
<evidence type="ECO:0000313" key="7">
    <source>
        <dbReference type="EMBL" id="CAE0654163.1"/>
    </source>
</evidence>
<evidence type="ECO:0000313" key="5">
    <source>
        <dbReference type="EMBL" id="CAE0654159.1"/>
    </source>
</evidence>
<feature type="compositionally biased region" description="Polar residues" evidence="1">
    <location>
        <begin position="97"/>
        <end position="108"/>
    </location>
</feature>
<reference evidence="5" key="1">
    <citation type="submission" date="2021-01" db="EMBL/GenBank/DDBJ databases">
        <authorList>
            <person name="Corre E."/>
            <person name="Pelletier E."/>
            <person name="Niang G."/>
            <person name="Scheremetjew M."/>
            <person name="Finn R."/>
            <person name="Kale V."/>
            <person name="Holt S."/>
            <person name="Cochrane G."/>
            <person name="Meng A."/>
            <person name="Brown T."/>
            <person name="Cohen L."/>
        </authorList>
    </citation>
    <scope>NUCLEOTIDE SEQUENCE</scope>
    <source>
        <strain evidence="5">CCCM811</strain>
    </source>
</reference>
<dbReference type="EMBL" id="HBIV01008824">
    <property type="protein sequence ID" value="CAE0654156.1"/>
    <property type="molecule type" value="Transcribed_RNA"/>
</dbReference>
<evidence type="ECO:0000313" key="4">
    <source>
        <dbReference type="EMBL" id="CAE0654158.1"/>
    </source>
</evidence>
<gene>
    <name evidence="2" type="ORF">LGLO00237_LOCUS6653</name>
    <name evidence="3" type="ORF">LGLO00237_LOCUS6654</name>
    <name evidence="4" type="ORF">LGLO00237_LOCUS6655</name>
    <name evidence="5" type="ORF">LGLO00237_LOCUS6656</name>
    <name evidence="6" type="ORF">LGLO00237_LOCUS6657</name>
    <name evidence="7" type="ORF">LGLO00237_LOCUS6658</name>
</gene>
<evidence type="ECO:0000313" key="6">
    <source>
        <dbReference type="EMBL" id="CAE0654161.1"/>
    </source>
</evidence>
<feature type="region of interest" description="Disordered" evidence="1">
    <location>
        <begin position="1"/>
        <end position="53"/>
    </location>
</feature>
<dbReference type="EMBL" id="HBIV01008827">
    <property type="protein sequence ID" value="CAE0654161.1"/>
    <property type="molecule type" value="Transcribed_RNA"/>
</dbReference>
<dbReference type="EMBL" id="HBIV01008828">
    <property type="protein sequence ID" value="CAE0654163.1"/>
    <property type="molecule type" value="Transcribed_RNA"/>
</dbReference>
<sequence>MVVARSSRRAIRPRRLGTKKKMTRGQAASVSSNVKADPGLENSEGAQELHPDSLLRDGNLQSILDRIMEIYQGVDVEALVEENRRMEEELRRVKEQSAASAQIAGSDSKSNRQEDCSETGRADKRFNLHIQSALEADSRDHVEETLTPRTADVPRKWADIVAASSSLPSTTDLWFPPEDMPSSIKPHAFSGTRAGSIGAEQSRKMGTLVEHLEKAFAELHHCIDDMEHKLGPPPEPRPLPPPLLGIKDYDAGFDDDNVAASQEQDLMMETMWKTLGDVTMCDDGE</sequence>
<evidence type="ECO:0000313" key="3">
    <source>
        <dbReference type="EMBL" id="CAE0654156.1"/>
    </source>
</evidence>
<dbReference type="EMBL" id="HBIV01008823">
    <property type="protein sequence ID" value="CAE0654154.1"/>
    <property type="molecule type" value="Transcribed_RNA"/>
</dbReference>
<name>A0A6V3JYJ2_9EUKA</name>